<feature type="domain" description="O-methyltransferase dimerisation" evidence="5">
    <location>
        <begin position="20"/>
        <end position="95"/>
    </location>
</feature>
<dbReference type="InterPro" id="IPR029063">
    <property type="entry name" value="SAM-dependent_MTases_sf"/>
</dbReference>
<dbReference type="PANTHER" id="PTHR43712:SF2">
    <property type="entry name" value="O-METHYLTRANSFERASE CICE"/>
    <property type="match status" value="1"/>
</dbReference>
<dbReference type="Gene3D" id="1.10.10.10">
    <property type="entry name" value="Winged helix-like DNA-binding domain superfamily/Winged helix DNA-binding domain"/>
    <property type="match status" value="1"/>
</dbReference>
<dbReference type="InterPro" id="IPR036388">
    <property type="entry name" value="WH-like_DNA-bd_sf"/>
</dbReference>
<dbReference type="InterPro" id="IPR036390">
    <property type="entry name" value="WH_DNA-bd_sf"/>
</dbReference>
<reference evidence="6 7" key="1">
    <citation type="submission" date="2017-12" db="EMBL/GenBank/DDBJ databases">
        <title>Sequencing the genomes of 1000 Actinobacteria strains.</title>
        <authorList>
            <person name="Klenk H.-P."/>
        </authorList>
    </citation>
    <scope>NUCLEOTIDE SEQUENCE [LARGE SCALE GENOMIC DNA]</scope>
    <source>
        <strain evidence="6 7">DSM 45165</strain>
    </source>
</reference>
<keyword evidence="2" id="KW-0808">Transferase</keyword>
<feature type="domain" description="O-methyltransferase C-terminal" evidence="4">
    <location>
        <begin position="117"/>
        <end position="325"/>
    </location>
</feature>
<dbReference type="Proteomes" id="UP000233750">
    <property type="component" value="Unassembled WGS sequence"/>
</dbReference>
<dbReference type="Pfam" id="PF08100">
    <property type="entry name" value="Dimerisation"/>
    <property type="match status" value="1"/>
</dbReference>
<dbReference type="Pfam" id="PF00891">
    <property type="entry name" value="Methyltransf_2"/>
    <property type="match status" value="1"/>
</dbReference>
<dbReference type="OrthoDB" id="3804952at2"/>
<dbReference type="InterPro" id="IPR012967">
    <property type="entry name" value="COMT_dimerisation"/>
</dbReference>
<protein>
    <submittedName>
        <fullName evidence="6">O-methyltransferase</fullName>
    </submittedName>
</protein>
<dbReference type="Gene3D" id="1.10.287.1350">
    <property type="match status" value="1"/>
</dbReference>
<dbReference type="GO" id="GO:0032259">
    <property type="term" value="P:methylation"/>
    <property type="evidence" value="ECO:0007669"/>
    <property type="project" value="UniProtKB-KW"/>
</dbReference>
<dbReference type="SUPFAM" id="SSF46785">
    <property type="entry name" value="Winged helix' DNA-binding domain"/>
    <property type="match status" value="1"/>
</dbReference>
<dbReference type="EMBL" id="PJMY01000003">
    <property type="protein sequence ID" value="PKV93966.1"/>
    <property type="molecule type" value="Genomic_DNA"/>
</dbReference>
<dbReference type="SUPFAM" id="SSF53335">
    <property type="entry name" value="S-adenosyl-L-methionine-dependent methyltransferases"/>
    <property type="match status" value="1"/>
</dbReference>
<dbReference type="InterPro" id="IPR001077">
    <property type="entry name" value="COMT_C"/>
</dbReference>
<evidence type="ECO:0000259" key="5">
    <source>
        <dbReference type="Pfam" id="PF08100"/>
    </source>
</evidence>
<gene>
    <name evidence="6" type="ORF">ATK30_4828</name>
</gene>
<evidence type="ECO:0000256" key="3">
    <source>
        <dbReference type="ARBA" id="ARBA00022691"/>
    </source>
</evidence>
<dbReference type="Gene3D" id="3.40.50.150">
    <property type="entry name" value="Vaccinia Virus protein VP39"/>
    <property type="match status" value="1"/>
</dbReference>
<dbReference type="PIRSF" id="PIRSF005739">
    <property type="entry name" value="O-mtase"/>
    <property type="match status" value="1"/>
</dbReference>
<evidence type="ECO:0000256" key="1">
    <source>
        <dbReference type="ARBA" id="ARBA00022603"/>
    </source>
</evidence>
<evidence type="ECO:0000313" key="6">
    <source>
        <dbReference type="EMBL" id="PKV93966.1"/>
    </source>
</evidence>
<dbReference type="InterPro" id="IPR016461">
    <property type="entry name" value="COMT-like"/>
</dbReference>
<evidence type="ECO:0000313" key="7">
    <source>
        <dbReference type="Proteomes" id="UP000233750"/>
    </source>
</evidence>
<keyword evidence="3" id="KW-0949">S-adenosyl-L-methionine</keyword>
<dbReference type="PROSITE" id="PS51683">
    <property type="entry name" value="SAM_OMT_II"/>
    <property type="match status" value="1"/>
</dbReference>
<keyword evidence="1" id="KW-0489">Methyltransferase</keyword>
<dbReference type="RefSeq" id="WP_101437510.1">
    <property type="nucleotide sequence ID" value="NZ_PJMY01000003.1"/>
</dbReference>
<dbReference type="PANTHER" id="PTHR43712">
    <property type="entry name" value="PUTATIVE (AFU_ORTHOLOGUE AFUA_4G14580)-RELATED"/>
    <property type="match status" value="1"/>
</dbReference>
<proteinExistence type="predicted"/>
<evidence type="ECO:0000256" key="2">
    <source>
        <dbReference type="ARBA" id="ARBA00022679"/>
    </source>
</evidence>
<dbReference type="GO" id="GO:0008171">
    <property type="term" value="F:O-methyltransferase activity"/>
    <property type="evidence" value="ECO:0007669"/>
    <property type="project" value="InterPro"/>
</dbReference>
<dbReference type="PROSITE" id="PS51257">
    <property type="entry name" value="PROKAR_LIPOPROTEIN"/>
    <property type="match status" value="1"/>
</dbReference>
<organism evidence="6 7">
    <name type="scientific">Amycolatopsis echigonensis</name>
    <dbReference type="NCBI Taxonomy" id="2576905"/>
    <lineage>
        <taxon>Bacteria</taxon>
        <taxon>Bacillati</taxon>
        <taxon>Actinomycetota</taxon>
        <taxon>Actinomycetes</taxon>
        <taxon>Pseudonocardiales</taxon>
        <taxon>Pseudonocardiaceae</taxon>
        <taxon>Amycolatopsis</taxon>
    </lineage>
</organism>
<accession>A0A2N3WJD7</accession>
<evidence type="ECO:0000259" key="4">
    <source>
        <dbReference type="Pfam" id="PF00891"/>
    </source>
</evidence>
<comment type="caution">
    <text evidence="6">The sequence shown here is derived from an EMBL/GenBank/DDBJ whole genome shotgun (WGS) entry which is preliminary data.</text>
</comment>
<keyword evidence="7" id="KW-1185">Reference proteome</keyword>
<name>A0A2N3WJD7_9PSEU</name>
<dbReference type="CDD" id="cd02440">
    <property type="entry name" value="AdoMet_MTases"/>
    <property type="match status" value="1"/>
</dbReference>
<sequence>MTRTSHAPVPVDLVRRLEHLAVGAGVAACLQAAIKLGIPDAISTQPTTREVIAKTVRAHPVAVGRLLRTLSSQGVFTQVDEGLFAHNELSQMLTEDAPFGLRHLVTWLGAAWTWEAWPQLDQAVRTGEAVVPRLYGKPFYQYLNEDAPESSAVFDKAMTAVSSLSSGRVVEAFDVTGIGTVVDVAGGQGHLLRTLLERYPDLHGVLFDLAGTVSEADRALVDGELADRCRIVAGDCIKEMTVAAEMYILKNILDWPDDNSLSTLRNIAAAAKPGARVVVVDSIMDSDPLEMQVTSVIDLFMLLNVGGQRHTRRDFRELFERAGFSLVRTAAITETFPTLHLVEAQVTS</sequence>
<dbReference type="GO" id="GO:0046983">
    <property type="term" value="F:protein dimerization activity"/>
    <property type="evidence" value="ECO:0007669"/>
    <property type="project" value="InterPro"/>
</dbReference>
<dbReference type="AlphaFoldDB" id="A0A2N3WJD7"/>